<evidence type="ECO:0000313" key="2">
    <source>
        <dbReference type="EMBL" id="NKE58850.1"/>
    </source>
</evidence>
<organism evidence="2 3">
    <name type="scientific">Lentzea indica</name>
    <dbReference type="NCBI Taxonomy" id="2604800"/>
    <lineage>
        <taxon>Bacteria</taxon>
        <taxon>Bacillati</taxon>
        <taxon>Actinomycetota</taxon>
        <taxon>Actinomycetes</taxon>
        <taxon>Pseudonocardiales</taxon>
        <taxon>Pseudonocardiaceae</taxon>
        <taxon>Lentzea</taxon>
    </lineage>
</organism>
<sequence length="67" mass="7251">MATPVSDIDRWHNASIKEGDSHRAKSIADGVVTPKCDREPFVPISSPAKPTDPEHACPACLAKERGR</sequence>
<evidence type="ECO:0000256" key="1">
    <source>
        <dbReference type="SAM" id="MobiDB-lite"/>
    </source>
</evidence>
<protein>
    <submittedName>
        <fullName evidence="2">Uncharacterized protein</fullName>
    </submittedName>
</protein>
<name>A0ABX1FJC0_9PSEU</name>
<proteinExistence type="predicted"/>
<keyword evidence="3" id="KW-1185">Reference proteome</keyword>
<dbReference type="Proteomes" id="UP001515943">
    <property type="component" value="Unassembled WGS sequence"/>
</dbReference>
<comment type="caution">
    <text evidence="2">The sequence shown here is derived from an EMBL/GenBank/DDBJ whole genome shotgun (WGS) entry which is preliminary data.</text>
</comment>
<feature type="region of interest" description="Disordered" evidence="1">
    <location>
        <begin position="44"/>
        <end position="67"/>
    </location>
</feature>
<feature type="region of interest" description="Disordered" evidence="1">
    <location>
        <begin position="1"/>
        <end position="24"/>
    </location>
</feature>
<dbReference type="EMBL" id="VSRL01000066">
    <property type="protein sequence ID" value="NKE58850.1"/>
    <property type="molecule type" value="Genomic_DNA"/>
</dbReference>
<gene>
    <name evidence="2" type="ORF">FXN61_19375</name>
</gene>
<accession>A0ABX1FJC0</accession>
<reference evidence="2 3" key="1">
    <citation type="submission" date="2019-08" db="EMBL/GenBank/DDBJ databases">
        <title>Lentzea from Indian Himalayas.</title>
        <authorList>
            <person name="Mandal S."/>
            <person name="Mallick Gupta A."/>
            <person name="Maiti P.K."/>
            <person name="Sarkar J."/>
            <person name="Mandal S."/>
        </authorList>
    </citation>
    <scope>NUCLEOTIDE SEQUENCE [LARGE SCALE GENOMIC DNA]</scope>
    <source>
        <strain evidence="2 3">PSKA42</strain>
    </source>
</reference>
<feature type="compositionally biased region" description="Basic and acidic residues" evidence="1">
    <location>
        <begin position="7"/>
        <end position="23"/>
    </location>
</feature>
<dbReference type="RefSeq" id="WP_167975506.1">
    <property type="nucleotide sequence ID" value="NZ_VSRL01000066.1"/>
</dbReference>
<evidence type="ECO:0000313" key="3">
    <source>
        <dbReference type="Proteomes" id="UP001515943"/>
    </source>
</evidence>